<keyword evidence="2" id="KW-1185">Reference proteome</keyword>
<comment type="caution">
    <text evidence="1">The sequence shown here is derived from an EMBL/GenBank/DDBJ whole genome shotgun (WGS) entry which is preliminary data.</text>
</comment>
<organism evidence="1 2">
    <name type="scientific">Gigaspora margarita</name>
    <dbReference type="NCBI Taxonomy" id="4874"/>
    <lineage>
        <taxon>Eukaryota</taxon>
        <taxon>Fungi</taxon>
        <taxon>Fungi incertae sedis</taxon>
        <taxon>Mucoromycota</taxon>
        <taxon>Glomeromycotina</taxon>
        <taxon>Glomeromycetes</taxon>
        <taxon>Diversisporales</taxon>
        <taxon>Gigasporaceae</taxon>
        <taxon>Gigaspora</taxon>
    </lineage>
</organism>
<proteinExistence type="predicted"/>
<dbReference type="EMBL" id="CAJVQB010008277">
    <property type="protein sequence ID" value="CAG8716580.1"/>
    <property type="molecule type" value="Genomic_DNA"/>
</dbReference>
<reference evidence="1 2" key="1">
    <citation type="submission" date="2021-06" db="EMBL/GenBank/DDBJ databases">
        <authorList>
            <person name="Kallberg Y."/>
            <person name="Tangrot J."/>
            <person name="Rosling A."/>
        </authorList>
    </citation>
    <scope>NUCLEOTIDE SEQUENCE [LARGE SCALE GENOMIC DNA]</scope>
    <source>
        <strain evidence="1 2">120-4 pot B 10/14</strain>
    </source>
</reference>
<sequence length="48" mass="5604">MATEDIIQQLTKRLATYMAPSDMYEDIVGNNNEIEPFKEWQGSQRIID</sequence>
<name>A0ABN7V197_GIGMA</name>
<evidence type="ECO:0000313" key="1">
    <source>
        <dbReference type="EMBL" id="CAG8716580.1"/>
    </source>
</evidence>
<accession>A0ABN7V197</accession>
<gene>
    <name evidence="1" type="ORF">GMARGA_LOCUS13179</name>
</gene>
<evidence type="ECO:0000313" key="2">
    <source>
        <dbReference type="Proteomes" id="UP000789901"/>
    </source>
</evidence>
<dbReference type="Proteomes" id="UP000789901">
    <property type="component" value="Unassembled WGS sequence"/>
</dbReference>
<protein>
    <submittedName>
        <fullName evidence="1">39906_t:CDS:1</fullName>
    </submittedName>
</protein>